<protein>
    <submittedName>
        <fullName evidence="1">12930_t:CDS:1</fullName>
    </submittedName>
</protein>
<sequence length="147" mass="16479">ARDKALRRISGEQQKQKERHDRQLKATIDFEIGEKVLVLDARKLGTRSHKLTPKWKGLYYIHSKLPNGAYKLREVSGNIFFLEVSNAKYEVLSPATTTTHPSDAIIFSNGTVSNKCTAPPSPPSAESDISVEMISFLSSPKKYSWNS</sequence>
<feature type="non-terminal residue" evidence="1">
    <location>
        <position position="147"/>
    </location>
</feature>
<reference evidence="1" key="1">
    <citation type="submission" date="2021-06" db="EMBL/GenBank/DDBJ databases">
        <authorList>
            <person name="Kallberg Y."/>
            <person name="Tangrot J."/>
            <person name="Rosling A."/>
        </authorList>
    </citation>
    <scope>NUCLEOTIDE SEQUENCE</scope>
    <source>
        <strain evidence="1">IL203A</strain>
    </source>
</reference>
<name>A0ACA9QPV5_9GLOM</name>
<feature type="non-terminal residue" evidence="1">
    <location>
        <position position="1"/>
    </location>
</feature>
<proteinExistence type="predicted"/>
<keyword evidence="2" id="KW-1185">Reference proteome</keyword>
<dbReference type="EMBL" id="CAJVPU010050748">
    <property type="protein sequence ID" value="CAG8759999.1"/>
    <property type="molecule type" value="Genomic_DNA"/>
</dbReference>
<organism evidence="1 2">
    <name type="scientific">Dentiscutata heterogama</name>
    <dbReference type="NCBI Taxonomy" id="1316150"/>
    <lineage>
        <taxon>Eukaryota</taxon>
        <taxon>Fungi</taxon>
        <taxon>Fungi incertae sedis</taxon>
        <taxon>Mucoromycota</taxon>
        <taxon>Glomeromycotina</taxon>
        <taxon>Glomeromycetes</taxon>
        <taxon>Diversisporales</taxon>
        <taxon>Gigasporaceae</taxon>
        <taxon>Dentiscutata</taxon>
    </lineage>
</organism>
<accession>A0ACA9QPV5</accession>
<dbReference type="Proteomes" id="UP000789702">
    <property type="component" value="Unassembled WGS sequence"/>
</dbReference>
<evidence type="ECO:0000313" key="1">
    <source>
        <dbReference type="EMBL" id="CAG8759999.1"/>
    </source>
</evidence>
<evidence type="ECO:0000313" key="2">
    <source>
        <dbReference type="Proteomes" id="UP000789702"/>
    </source>
</evidence>
<comment type="caution">
    <text evidence="1">The sequence shown here is derived from an EMBL/GenBank/DDBJ whole genome shotgun (WGS) entry which is preliminary data.</text>
</comment>
<gene>
    <name evidence="1" type="ORF">DHETER_LOCUS15190</name>
</gene>